<dbReference type="EMBL" id="JBIRYO010000077">
    <property type="protein sequence ID" value="MFI2478863.1"/>
    <property type="molecule type" value="Genomic_DNA"/>
</dbReference>
<keyword evidence="3" id="KW-1185">Reference proteome</keyword>
<protein>
    <submittedName>
        <fullName evidence="2">Serine hydrolase domain-containing protein</fullName>
    </submittedName>
</protein>
<sequence>MVRQQDLPADALGGFVDEGYGKVADAFRRNLASGREVGAALAVYRDDRLVVDLWGGYRDGRTQAPWQQDSIVNVFSTTKGIAALAVAAAVSRGLLSYDGLVADYWPAFAQGSKGSITVRQLLAHQAGLPAVSPRLKLREIRDPDVMSARIAAQVPSWTPGMHQGYHAVTLGWYESELIRHVDPAGRTLARFFAEEIAEPLGIDFHIGLPDSVSRERVAHLHCWSRYELLLHMDAIPARLVASSLNPRALSVRAFQAPGGSGFGDFNSERIRTAEMPSVNGIGSARAVAELYGRAACGDSELGLSQAVRDALEAPPAAPLHGTRDKVLRIDTAFSLGFNKNNGEFVFGSTDRAYGTVGAGGSFGFADPSTGIGFGYVMNRMGFHIWNDPREHALRQTLFHDVLGARPQQ</sequence>
<dbReference type="InterPro" id="IPR001466">
    <property type="entry name" value="Beta-lactam-related"/>
</dbReference>
<dbReference type="PANTHER" id="PTHR43319:SF3">
    <property type="entry name" value="BETA-LACTAMASE-RELATED DOMAIN-CONTAINING PROTEIN"/>
    <property type="match status" value="1"/>
</dbReference>
<dbReference type="RefSeq" id="WP_357411373.1">
    <property type="nucleotide sequence ID" value="NZ_JBEYCD010000029.1"/>
</dbReference>
<dbReference type="Proteomes" id="UP001611415">
    <property type="component" value="Unassembled WGS sequence"/>
</dbReference>
<organism evidence="2 3">
    <name type="scientific">Nocardia xishanensis</name>
    <dbReference type="NCBI Taxonomy" id="238964"/>
    <lineage>
        <taxon>Bacteria</taxon>
        <taxon>Bacillati</taxon>
        <taxon>Actinomycetota</taxon>
        <taxon>Actinomycetes</taxon>
        <taxon>Mycobacteriales</taxon>
        <taxon>Nocardiaceae</taxon>
        <taxon>Nocardia</taxon>
    </lineage>
</organism>
<dbReference type="Pfam" id="PF00144">
    <property type="entry name" value="Beta-lactamase"/>
    <property type="match status" value="1"/>
</dbReference>
<dbReference type="GO" id="GO:0016787">
    <property type="term" value="F:hydrolase activity"/>
    <property type="evidence" value="ECO:0007669"/>
    <property type="project" value="UniProtKB-KW"/>
</dbReference>
<keyword evidence="2" id="KW-0378">Hydrolase</keyword>
<dbReference type="SUPFAM" id="SSF56601">
    <property type="entry name" value="beta-lactamase/transpeptidase-like"/>
    <property type="match status" value="1"/>
</dbReference>
<dbReference type="Gene3D" id="3.40.710.10">
    <property type="entry name" value="DD-peptidase/beta-lactamase superfamily"/>
    <property type="match status" value="1"/>
</dbReference>
<dbReference type="PANTHER" id="PTHR43319">
    <property type="entry name" value="BETA-LACTAMASE-RELATED"/>
    <property type="match status" value="1"/>
</dbReference>
<comment type="caution">
    <text evidence="2">The sequence shown here is derived from an EMBL/GenBank/DDBJ whole genome shotgun (WGS) entry which is preliminary data.</text>
</comment>
<evidence type="ECO:0000313" key="2">
    <source>
        <dbReference type="EMBL" id="MFI2478863.1"/>
    </source>
</evidence>
<evidence type="ECO:0000313" key="3">
    <source>
        <dbReference type="Proteomes" id="UP001611415"/>
    </source>
</evidence>
<dbReference type="InterPro" id="IPR012338">
    <property type="entry name" value="Beta-lactam/transpept-like"/>
</dbReference>
<dbReference type="InterPro" id="IPR052907">
    <property type="entry name" value="Beta-lactamase/esterase"/>
</dbReference>
<evidence type="ECO:0000259" key="1">
    <source>
        <dbReference type="Pfam" id="PF00144"/>
    </source>
</evidence>
<feature type="domain" description="Beta-lactamase-related" evidence="1">
    <location>
        <begin position="24"/>
        <end position="382"/>
    </location>
</feature>
<proteinExistence type="predicted"/>
<accession>A0ABW7XCI9</accession>
<name>A0ABW7XCI9_9NOCA</name>
<reference evidence="2 3" key="1">
    <citation type="submission" date="2024-10" db="EMBL/GenBank/DDBJ databases">
        <title>The Natural Products Discovery Center: Release of the First 8490 Sequenced Strains for Exploring Actinobacteria Biosynthetic Diversity.</title>
        <authorList>
            <person name="Kalkreuter E."/>
            <person name="Kautsar S.A."/>
            <person name="Yang D."/>
            <person name="Bader C.D."/>
            <person name="Teijaro C.N."/>
            <person name="Fluegel L."/>
            <person name="Davis C.M."/>
            <person name="Simpson J.R."/>
            <person name="Lauterbach L."/>
            <person name="Steele A.D."/>
            <person name="Gui C."/>
            <person name="Meng S."/>
            <person name="Li G."/>
            <person name="Viehrig K."/>
            <person name="Ye F."/>
            <person name="Su P."/>
            <person name="Kiefer A.F."/>
            <person name="Nichols A."/>
            <person name="Cepeda A.J."/>
            <person name="Yan W."/>
            <person name="Fan B."/>
            <person name="Jiang Y."/>
            <person name="Adhikari A."/>
            <person name="Zheng C.-J."/>
            <person name="Schuster L."/>
            <person name="Cowan T.M."/>
            <person name="Smanski M.J."/>
            <person name="Chevrette M.G."/>
            <person name="De Carvalho L.P.S."/>
            <person name="Shen B."/>
        </authorList>
    </citation>
    <scope>NUCLEOTIDE SEQUENCE [LARGE SCALE GENOMIC DNA]</scope>
    <source>
        <strain evidence="2 3">NPDC019275</strain>
    </source>
</reference>
<gene>
    <name evidence="2" type="ORF">ACH49W_36555</name>
</gene>